<dbReference type="EMBL" id="JABBNT010000002">
    <property type="protein sequence ID" value="NMM44272.1"/>
    <property type="molecule type" value="Genomic_DNA"/>
</dbReference>
<accession>A0A7Y0HFU9</accession>
<sequence length="143" mass="16169">MTDPQRMKEMMTQMIAQEVRRLAEEADLVVFTLYDPAEPENPIDYQLIDRADVGMVELDMDFDFEGVGLWYLCSRNGDAFSAKKILIQIRNGRFVHGQVGDFEGFWDEFPQYVAEDKWVHSALLKGGANDDGSIPPSFAAAAE</sequence>
<proteinExistence type="predicted"/>
<reference evidence="1 2" key="1">
    <citation type="submission" date="2020-04" db="EMBL/GenBank/DDBJ databases">
        <title>Rhodospirillaceae bacterium KN72 isolated from deep sea.</title>
        <authorList>
            <person name="Zhang D.-C."/>
        </authorList>
    </citation>
    <scope>NUCLEOTIDE SEQUENCE [LARGE SCALE GENOMIC DNA]</scope>
    <source>
        <strain evidence="1 2">KN72</strain>
    </source>
</reference>
<name>A0A7Y0HFU9_9PROT</name>
<comment type="caution">
    <text evidence="1">The sequence shown here is derived from an EMBL/GenBank/DDBJ whole genome shotgun (WGS) entry which is preliminary data.</text>
</comment>
<protein>
    <submittedName>
        <fullName evidence="1">Uncharacterized protein</fullName>
    </submittedName>
</protein>
<dbReference type="RefSeq" id="WP_169624566.1">
    <property type="nucleotide sequence ID" value="NZ_JABBNT010000002.1"/>
</dbReference>
<evidence type="ECO:0000313" key="2">
    <source>
        <dbReference type="Proteomes" id="UP000539372"/>
    </source>
</evidence>
<organism evidence="1 2">
    <name type="scientific">Pacificispira spongiicola</name>
    <dbReference type="NCBI Taxonomy" id="2729598"/>
    <lineage>
        <taxon>Bacteria</taxon>
        <taxon>Pseudomonadati</taxon>
        <taxon>Pseudomonadota</taxon>
        <taxon>Alphaproteobacteria</taxon>
        <taxon>Rhodospirillales</taxon>
        <taxon>Rhodospirillaceae</taxon>
        <taxon>Pacificispira</taxon>
    </lineage>
</organism>
<gene>
    <name evidence="1" type="ORF">HH303_07270</name>
</gene>
<dbReference type="AlphaFoldDB" id="A0A7Y0HFU9"/>
<dbReference type="Proteomes" id="UP000539372">
    <property type="component" value="Unassembled WGS sequence"/>
</dbReference>
<evidence type="ECO:0000313" key="1">
    <source>
        <dbReference type="EMBL" id="NMM44272.1"/>
    </source>
</evidence>
<keyword evidence="2" id="KW-1185">Reference proteome</keyword>